<reference evidence="1 2" key="1">
    <citation type="submission" date="2016-02" db="EMBL/GenBank/DDBJ databases">
        <title>Genome sequence of Clostridium thermobutyricum DSM 4928.</title>
        <authorList>
            <person name="Poehlein A."/>
            <person name="Daniel R."/>
        </authorList>
    </citation>
    <scope>NUCLEOTIDE SEQUENCE [LARGE SCALE GENOMIC DNA]</scope>
    <source>
        <strain evidence="1 2">DSM 4928</strain>
    </source>
</reference>
<dbReference type="AlphaFoldDB" id="A0A1V4SWD3"/>
<comment type="caution">
    <text evidence="1">The sequence shown here is derived from an EMBL/GenBank/DDBJ whole genome shotgun (WGS) entry which is preliminary data.</text>
</comment>
<dbReference type="Proteomes" id="UP000191448">
    <property type="component" value="Unassembled WGS sequence"/>
</dbReference>
<protein>
    <submittedName>
        <fullName evidence="1">Uncharacterized protein</fullName>
    </submittedName>
</protein>
<dbReference type="EMBL" id="LTAY01000031">
    <property type="protein sequence ID" value="OPX48512.1"/>
    <property type="molecule type" value="Genomic_DNA"/>
</dbReference>
<dbReference type="RefSeq" id="WP_278320287.1">
    <property type="nucleotide sequence ID" value="NZ_LTAY01000031.1"/>
</dbReference>
<evidence type="ECO:0000313" key="1">
    <source>
        <dbReference type="EMBL" id="OPX48512.1"/>
    </source>
</evidence>
<evidence type="ECO:0000313" key="2">
    <source>
        <dbReference type="Proteomes" id="UP000191448"/>
    </source>
</evidence>
<proteinExistence type="predicted"/>
<accession>A0A1V4SWD3</accession>
<sequence length="40" mass="4925">MNIEMYKELLEQLKDDGIKIEKLRILDIKHSIELYKMFKN</sequence>
<gene>
    <name evidence="1" type="ORF">CLTHE_11910</name>
</gene>
<name>A0A1V4SWD3_9CLOT</name>
<organism evidence="1 2">
    <name type="scientific">Clostridium thermobutyricum DSM 4928</name>
    <dbReference type="NCBI Taxonomy" id="1121339"/>
    <lineage>
        <taxon>Bacteria</taxon>
        <taxon>Bacillati</taxon>
        <taxon>Bacillota</taxon>
        <taxon>Clostridia</taxon>
        <taxon>Eubacteriales</taxon>
        <taxon>Clostridiaceae</taxon>
        <taxon>Clostridium</taxon>
    </lineage>
</organism>